<feature type="transmembrane region" description="Helical" evidence="6">
    <location>
        <begin position="384"/>
        <end position="405"/>
    </location>
</feature>
<evidence type="ECO:0000256" key="4">
    <source>
        <dbReference type="ARBA" id="ARBA00022989"/>
    </source>
</evidence>
<dbReference type="FunFam" id="1.20.1250.20:FF:000394">
    <property type="entry name" value="MFS general substrate transporter"/>
    <property type="match status" value="1"/>
</dbReference>
<keyword evidence="3 6" id="KW-0812">Transmembrane</keyword>
<accession>A0AA39GAK9</accession>
<dbReference type="InterPro" id="IPR036259">
    <property type="entry name" value="MFS_trans_sf"/>
</dbReference>
<dbReference type="Pfam" id="PF07690">
    <property type="entry name" value="MFS_1"/>
    <property type="match status" value="1"/>
</dbReference>
<evidence type="ECO:0000256" key="5">
    <source>
        <dbReference type="ARBA" id="ARBA00023136"/>
    </source>
</evidence>
<proteinExistence type="predicted"/>
<dbReference type="Proteomes" id="UP001175261">
    <property type="component" value="Unassembled WGS sequence"/>
</dbReference>
<keyword evidence="4 6" id="KW-1133">Transmembrane helix</keyword>
<sequence>MLFSLGSIGNAKIAGMAADLELDSGRYSIVLVVFFVSYVVFEVPSNMVLTRVRPSLYLPGIMACWGAVTIGMGFTPNYHSLIAFRFVMGVFEAGFAPGILMLLSSWYKKEEQSKRFAVYISAAILSGAFGGLLAGSITGGMDGVHGIAGWRWLFLIEGSATVGFAMIAMWWLPDFPATTSKKKFSDAEKELAIRRLQAGSQSVRIDGEARMSPLQALKGSLTNWRTWVLVVGYMAIVGSSTLSYFYPTLNLGLGYSGRSAQYMTIPIFGVAFITTALTGIFADRNPKWRGVILGCWMSVAMICSVIICGVYNFKARYALLVIMASGLWASNGLALSYASVTFSTMPDEIRAVSLAFVNAMGNLAQIYGAYLFPSDDSPKYLMGFGVISGLCFTGVAAYLSLYFLLKRYN</sequence>
<dbReference type="PROSITE" id="PS50850">
    <property type="entry name" value="MFS"/>
    <property type="match status" value="1"/>
</dbReference>
<dbReference type="GO" id="GO:0016020">
    <property type="term" value="C:membrane"/>
    <property type="evidence" value="ECO:0007669"/>
    <property type="project" value="UniProtKB-SubCell"/>
</dbReference>
<organism evidence="8 9">
    <name type="scientific">Sarocladium strictum</name>
    <name type="common">Black bundle disease fungus</name>
    <name type="synonym">Acremonium strictum</name>
    <dbReference type="NCBI Taxonomy" id="5046"/>
    <lineage>
        <taxon>Eukaryota</taxon>
        <taxon>Fungi</taxon>
        <taxon>Dikarya</taxon>
        <taxon>Ascomycota</taxon>
        <taxon>Pezizomycotina</taxon>
        <taxon>Sordariomycetes</taxon>
        <taxon>Hypocreomycetidae</taxon>
        <taxon>Hypocreales</taxon>
        <taxon>Sarocladiaceae</taxon>
        <taxon>Sarocladium</taxon>
    </lineage>
</organism>
<dbReference type="EMBL" id="JAPDFR010000009">
    <property type="protein sequence ID" value="KAK0383785.1"/>
    <property type="molecule type" value="Genomic_DNA"/>
</dbReference>
<gene>
    <name evidence="8" type="ORF">NLU13_9696</name>
</gene>
<keyword evidence="9" id="KW-1185">Reference proteome</keyword>
<feature type="transmembrane region" description="Helical" evidence="6">
    <location>
        <begin position="82"/>
        <end position="104"/>
    </location>
</feature>
<evidence type="ECO:0000256" key="6">
    <source>
        <dbReference type="SAM" id="Phobius"/>
    </source>
</evidence>
<dbReference type="InterPro" id="IPR020846">
    <property type="entry name" value="MFS_dom"/>
</dbReference>
<keyword evidence="5 6" id="KW-0472">Membrane</keyword>
<evidence type="ECO:0000259" key="7">
    <source>
        <dbReference type="PROSITE" id="PS50850"/>
    </source>
</evidence>
<evidence type="ECO:0000313" key="8">
    <source>
        <dbReference type="EMBL" id="KAK0383785.1"/>
    </source>
</evidence>
<feature type="domain" description="Major facilitator superfamily (MFS) profile" evidence="7">
    <location>
        <begin position="1"/>
        <end position="409"/>
    </location>
</feature>
<feature type="transmembrane region" description="Helical" evidence="6">
    <location>
        <begin position="227"/>
        <end position="247"/>
    </location>
</feature>
<dbReference type="PANTHER" id="PTHR43791">
    <property type="entry name" value="PERMEASE-RELATED"/>
    <property type="match status" value="1"/>
</dbReference>
<evidence type="ECO:0000256" key="2">
    <source>
        <dbReference type="ARBA" id="ARBA00022448"/>
    </source>
</evidence>
<evidence type="ECO:0000256" key="3">
    <source>
        <dbReference type="ARBA" id="ARBA00022692"/>
    </source>
</evidence>
<feature type="transmembrane region" description="Helical" evidence="6">
    <location>
        <begin position="259"/>
        <end position="281"/>
    </location>
</feature>
<dbReference type="AlphaFoldDB" id="A0AA39GAK9"/>
<feature type="transmembrane region" description="Helical" evidence="6">
    <location>
        <begin position="319"/>
        <end position="340"/>
    </location>
</feature>
<feature type="transmembrane region" description="Helical" evidence="6">
    <location>
        <begin position="293"/>
        <end position="313"/>
    </location>
</feature>
<feature type="transmembrane region" description="Helical" evidence="6">
    <location>
        <begin position="149"/>
        <end position="172"/>
    </location>
</feature>
<dbReference type="FunFam" id="1.20.1250.20:FF:000057">
    <property type="entry name" value="MFS general substrate transporter"/>
    <property type="match status" value="1"/>
</dbReference>
<name>A0AA39GAK9_SARSR</name>
<dbReference type="Gene3D" id="1.20.1250.20">
    <property type="entry name" value="MFS general substrate transporter like domains"/>
    <property type="match status" value="1"/>
</dbReference>
<evidence type="ECO:0000256" key="1">
    <source>
        <dbReference type="ARBA" id="ARBA00004141"/>
    </source>
</evidence>
<comment type="caution">
    <text evidence="8">The sequence shown here is derived from an EMBL/GenBank/DDBJ whole genome shotgun (WGS) entry which is preliminary data.</text>
</comment>
<feature type="transmembrane region" description="Helical" evidence="6">
    <location>
        <begin position="352"/>
        <end position="372"/>
    </location>
</feature>
<dbReference type="PANTHER" id="PTHR43791:SF38">
    <property type="entry name" value="MAJOR FACILITATOR SUPERFAMILY (MFS) PROFILE DOMAIN-CONTAINING PROTEIN"/>
    <property type="match status" value="1"/>
</dbReference>
<protein>
    <recommendedName>
        <fullName evidence="7">Major facilitator superfamily (MFS) profile domain-containing protein</fullName>
    </recommendedName>
</protein>
<reference evidence="8" key="1">
    <citation type="submission" date="2022-10" db="EMBL/GenBank/DDBJ databases">
        <title>Determination and structural analysis of whole genome sequence of Sarocladium strictum F4-1.</title>
        <authorList>
            <person name="Hu L."/>
            <person name="Jiang Y."/>
        </authorList>
    </citation>
    <scope>NUCLEOTIDE SEQUENCE</scope>
    <source>
        <strain evidence="8">F4-1</strain>
    </source>
</reference>
<dbReference type="InterPro" id="IPR011701">
    <property type="entry name" value="MFS"/>
</dbReference>
<evidence type="ECO:0000313" key="9">
    <source>
        <dbReference type="Proteomes" id="UP001175261"/>
    </source>
</evidence>
<keyword evidence="2" id="KW-0813">Transport</keyword>
<comment type="subcellular location">
    <subcellularLocation>
        <location evidence="1">Membrane</location>
        <topology evidence="1">Multi-pass membrane protein</topology>
    </subcellularLocation>
</comment>
<feature type="transmembrane region" description="Helical" evidence="6">
    <location>
        <begin position="25"/>
        <end position="44"/>
    </location>
</feature>
<dbReference type="GO" id="GO:0022857">
    <property type="term" value="F:transmembrane transporter activity"/>
    <property type="evidence" value="ECO:0007669"/>
    <property type="project" value="InterPro"/>
</dbReference>
<feature type="transmembrane region" description="Helical" evidence="6">
    <location>
        <begin position="116"/>
        <end position="137"/>
    </location>
</feature>
<feature type="transmembrane region" description="Helical" evidence="6">
    <location>
        <begin position="56"/>
        <end position="76"/>
    </location>
</feature>
<dbReference type="SUPFAM" id="SSF103473">
    <property type="entry name" value="MFS general substrate transporter"/>
    <property type="match status" value="1"/>
</dbReference>